<dbReference type="PANTHER" id="PTHR36417">
    <property type="entry name" value="SELENOPROTEIN DOMAIN PROTEIN (AFU_ORTHOLOGUE AFUA_1G05220)"/>
    <property type="match status" value="1"/>
</dbReference>
<protein>
    <submittedName>
        <fullName evidence="3">SelT/SelW/SelH family protein</fullName>
    </submittedName>
</protein>
<comment type="caution">
    <text evidence="3">The sequence shown here is derived from an EMBL/GenBank/DDBJ whole genome shotgun (WGS) entry which is preliminary data.</text>
</comment>
<organism evidence="3 4">
    <name type="scientific">Microvirga tunisiensis</name>
    <dbReference type="NCBI Taxonomy" id="2108360"/>
    <lineage>
        <taxon>Bacteria</taxon>
        <taxon>Pseudomonadati</taxon>
        <taxon>Pseudomonadota</taxon>
        <taxon>Alphaproteobacteria</taxon>
        <taxon>Hyphomicrobiales</taxon>
        <taxon>Methylobacteriaceae</taxon>
        <taxon>Microvirga</taxon>
    </lineage>
</organism>
<keyword evidence="1" id="KW-0676">Redox-active center</keyword>
<dbReference type="Gene3D" id="3.40.30.10">
    <property type="entry name" value="Glutaredoxin"/>
    <property type="match status" value="1"/>
</dbReference>
<feature type="compositionally biased region" description="Basic residues" evidence="2">
    <location>
        <begin position="115"/>
        <end position="125"/>
    </location>
</feature>
<dbReference type="Pfam" id="PF10262">
    <property type="entry name" value="Rdx"/>
    <property type="match status" value="1"/>
</dbReference>
<dbReference type="InterPro" id="IPR011893">
    <property type="entry name" value="Selenoprotein_Rdx-typ"/>
</dbReference>
<dbReference type="Proteomes" id="UP000403266">
    <property type="component" value="Unassembled WGS sequence"/>
</dbReference>
<dbReference type="EMBL" id="VOSK01000322">
    <property type="protein sequence ID" value="MPR30173.1"/>
    <property type="molecule type" value="Genomic_DNA"/>
</dbReference>
<evidence type="ECO:0000256" key="2">
    <source>
        <dbReference type="SAM" id="MobiDB-lite"/>
    </source>
</evidence>
<gene>
    <name evidence="3" type="ORF">FS320_35310</name>
</gene>
<feature type="compositionally biased region" description="Basic and acidic residues" evidence="2">
    <location>
        <begin position="96"/>
        <end position="106"/>
    </location>
</feature>
<dbReference type="RefSeq" id="WP_162003448.1">
    <property type="nucleotide sequence ID" value="NZ_VOSK01000322.1"/>
</dbReference>
<sequence length="125" mass="14197">MSCSTQCRWLLRAAWLAQELLSSIGTDLGKVALVPGTGGIVKFTYEDEIIWDRKCGGGFPEAKLLKQRVHALLDSERSLGRLYREPAPRAPMMLHDQARSPPEIERSCMCTNNRRQPRPMRSRKT</sequence>
<dbReference type="InterPro" id="IPR036249">
    <property type="entry name" value="Thioredoxin-like_sf"/>
</dbReference>
<accession>A0A5N7MT83</accession>
<evidence type="ECO:0000313" key="3">
    <source>
        <dbReference type="EMBL" id="MPR30173.1"/>
    </source>
</evidence>
<dbReference type="PANTHER" id="PTHR36417:SF2">
    <property type="entry name" value="SELENOPROTEIN DOMAIN PROTEIN (AFU_ORTHOLOGUE AFUA_1G05220)"/>
    <property type="match status" value="1"/>
</dbReference>
<keyword evidence="4" id="KW-1185">Reference proteome</keyword>
<dbReference type="SUPFAM" id="SSF52833">
    <property type="entry name" value="Thioredoxin-like"/>
    <property type="match status" value="1"/>
</dbReference>
<evidence type="ECO:0000313" key="4">
    <source>
        <dbReference type="Proteomes" id="UP000403266"/>
    </source>
</evidence>
<dbReference type="NCBIfam" id="TIGR02174">
    <property type="entry name" value="CXXU_selWTH"/>
    <property type="match status" value="1"/>
</dbReference>
<evidence type="ECO:0000256" key="1">
    <source>
        <dbReference type="ARBA" id="ARBA00023284"/>
    </source>
</evidence>
<dbReference type="AlphaFoldDB" id="A0A5N7MT83"/>
<proteinExistence type="predicted"/>
<feature type="region of interest" description="Disordered" evidence="2">
    <location>
        <begin position="90"/>
        <end position="125"/>
    </location>
</feature>
<reference evidence="3 4" key="1">
    <citation type="journal article" date="2019" name="Syst. Appl. Microbiol.">
        <title>Microvirga tunisiensis sp. nov., a root nodule symbiotic bacterium isolated from Lupinus micranthus and L. luteus grown in Northern Tunisia.</title>
        <authorList>
            <person name="Msaddak A."/>
            <person name="Rejili M."/>
            <person name="Duran D."/>
            <person name="Mars M."/>
            <person name="Palacios J.M."/>
            <person name="Ruiz-Argueso T."/>
            <person name="Rey L."/>
            <person name="Imperial J."/>
        </authorList>
    </citation>
    <scope>NUCLEOTIDE SEQUENCE [LARGE SCALE GENOMIC DNA]</scope>
    <source>
        <strain evidence="3 4">Lmie10</strain>
    </source>
</reference>
<name>A0A5N7MT83_9HYPH</name>